<evidence type="ECO:0000313" key="2">
    <source>
        <dbReference type="Proteomes" id="UP000467840"/>
    </source>
</evidence>
<reference evidence="1 2" key="1">
    <citation type="journal article" date="2020" name="Mol. Plant">
        <title>The Chromosome-Based Rubber Tree Genome Provides New Insights into Spurge Genome Evolution and Rubber Biosynthesis.</title>
        <authorList>
            <person name="Liu J."/>
            <person name="Shi C."/>
            <person name="Shi C.C."/>
            <person name="Li W."/>
            <person name="Zhang Q.J."/>
            <person name="Zhang Y."/>
            <person name="Li K."/>
            <person name="Lu H.F."/>
            <person name="Shi C."/>
            <person name="Zhu S.T."/>
            <person name="Xiao Z.Y."/>
            <person name="Nan H."/>
            <person name="Yue Y."/>
            <person name="Zhu X.G."/>
            <person name="Wu Y."/>
            <person name="Hong X.N."/>
            <person name="Fan G.Y."/>
            <person name="Tong Y."/>
            <person name="Zhang D."/>
            <person name="Mao C.L."/>
            <person name="Liu Y.L."/>
            <person name="Hao S.J."/>
            <person name="Liu W.Q."/>
            <person name="Lv M.Q."/>
            <person name="Zhang H.B."/>
            <person name="Liu Y."/>
            <person name="Hu-Tang G.R."/>
            <person name="Wang J.P."/>
            <person name="Wang J.H."/>
            <person name="Sun Y.H."/>
            <person name="Ni S.B."/>
            <person name="Chen W.B."/>
            <person name="Zhang X.C."/>
            <person name="Jiao Y.N."/>
            <person name="Eichler E.E."/>
            <person name="Li G.H."/>
            <person name="Liu X."/>
            <person name="Gao L.Z."/>
        </authorList>
    </citation>
    <scope>NUCLEOTIDE SEQUENCE [LARGE SCALE GENOMIC DNA]</scope>
    <source>
        <strain evidence="2">cv. GT1</strain>
        <tissue evidence="1">Leaf</tissue>
    </source>
</reference>
<dbReference type="PANTHER" id="PTHR31170">
    <property type="entry name" value="BNAC04G53230D PROTEIN"/>
    <property type="match status" value="1"/>
</dbReference>
<dbReference type="AlphaFoldDB" id="A0A6A6K9Z3"/>
<dbReference type="EMBL" id="JAAGAX010000017">
    <property type="protein sequence ID" value="KAF2285617.1"/>
    <property type="molecule type" value="Genomic_DNA"/>
</dbReference>
<evidence type="ECO:0000313" key="1">
    <source>
        <dbReference type="EMBL" id="KAF2285617.1"/>
    </source>
</evidence>
<sequence>MSSEVNSTANEDCVTIDINEMLSKLESHVSSDSCIFKVPDELRSVNEKAYEPQMIAIGPYHHGKAHLMAMEEHKIRYLQSFLRRGDENDVSSYVQLLRRELKEAGIGFKSVKECNMFDVEFENGRIKIPEIRIVDKTECVLRNLIAYEQLTYSRSPKYFTDYMIFMDSLIDSAKDVEILCRQGIIENRMGDDETIAFLFNKMGQHVFCNRVLYADIEDKVDKHCKRKWNLQMAKLRRDYFNSPWAFISFLALLPPDEDRDEDEFYWSLTSSGNFPLKGREFTLRFVIALMPIRGVFGVAMWKIWNQHNRYLFYNEIIDIVSLSHEILKYASNFGKCYAELGWFSWPFADLVPLGSAELWAIYEGLNLVKRKGFGRIGVESNSLLAVQCVIGVSSPPRSALALVGAIKALLNEGSALDNDWEPQMIAIGSYHHEPFSLTEDAFVEMLLLDGCFIVEFIWKLNERPFDYQCPFFGSDHMFNALMLDLLLIENQLPFFILSELFVTSTAIPDREFFIELILDTHKGLLPGPEYDPIHEYTLEEMMPIKNLLGLIHDNCRPSPARMEAYFENIRNAEIRYSLEIKEAGIKFKSVEGCNLFNIKFQNGTIEIPKIEIADDTECVLRNLIAYEQLTSSRSPTILLII</sequence>
<dbReference type="Proteomes" id="UP000467840">
    <property type="component" value="Chromosome 3"/>
</dbReference>
<dbReference type="Pfam" id="PF03140">
    <property type="entry name" value="DUF247"/>
    <property type="match status" value="3"/>
</dbReference>
<gene>
    <name evidence="1" type="ORF">GH714_005846</name>
</gene>
<dbReference type="PANTHER" id="PTHR31170:SF17">
    <property type="match status" value="1"/>
</dbReference>
<protein>
    <submittedName>
        <fullName evidence="1">Uncharacterized protein</fullName>
    </submittedName>
</protein>
<organism evidence="1 2">
    <name type="scientific">Hevea brasiliensis</name>
    <name type="common">Para rubber tree</name>
    <name type="synonym">Siphonia brasiliensis</name>
    <dbReference type="NCBI Taxonomy" id="3981"/>
    <lineage>
        <taxon>Eukaryota</taxon>
        <taxon>Viridiplantae</taxon>
        <taxon>Streptophyta</taxon>
        <taxon>Embryophyta</taxon>
        <taxon>Tracheophyta</taxon>
        <taxon>Spermatophyta</taxon>
        <taxon>Magnoliopsida</taxon>
        <taxon>eudicotyledons</taxon>
        <taxon>Gunneridae</taxon>
        <taxon>Pentapetalae</taxon>
        <taxon>rosids</taxon>
        <taxon>fabids</taxon>
        <taxon>Malpighiales</taxon>
        <taxon>Euphorbiaceae</taxon>
        <taxon>Crotonoideae</taxon>
        <taxon>Micrandreae</taxon>
        <taxon>Hevea</taxon>
    </lineage>
</organism>
<accession>A0A6A6K9Z3</accession>
<name>A0A6A6K9Z3_HEVBR</name>
<proteinExistence type="predicted"/>
<comment type="caution">
    <text evidence="1">The sequence shown here is derived from an EMBL/GenBank/DDBJ whole genome shotgun (WGS) entry which is preliminary data.</text>
</comment>
<keyword evidence="2" id="KW-1185">Reference proteome</keyword>
<dbReference type="InterPro" id="IPR004158">
    <property type="entry name" value="DUF247_pln"/>
</dbReference>